<name>A0AAE0ZDZ2_9GAST</name>
<reference evidence="1" key="1">
    <citation type="journal article" date="2023" name="G3 (Bethesda)">
        <title>A reference genome for the long-term kleptoplast-retaining sea slug Elysia crispata morphotype clarki.</title>
        <authorList>
            <person name="Eastman K.E."/>
            <person name="Pendleton A.L."/>
            <person name="Shaikh M.A."/>
            <person name="Suttiyut T."/>
            <person name="Ogas R."/>
            <person name="Tomko P."/>
            <person name="Gavelis G."/>
            <person name="Widhalm J.R."/>
            <person name="Wisecaver J.H."/>
        </authorList>
    </citation>
    <scope>NUCLEOTIDE SEQUENCE</scope>
    <source>
        <strain evidence="1">ECLA1</strain>
    </source>
</reference>
<dbReference type="EMBL" id="JAWDGP010004118">
    <property type="protein sequence ID" value="KAK3767678.1"/>
    <property type="molecule type" value="Genomic_DNA"/>
</dbReference>
<proteinExistence type="predicted"/>
<dbReference type="Proteomes" id="UP001283361">
    <property type="component" value="Unassembled WGS sequence"/>
</dbReference>
<organism evidence="1 2">
    <name type="scientific">Elysia crispata</name>
    <name type="common">lettuce slug</name>
    <dbReference type="NCBI Taxonomy" id="231223"/>
    <lineage>
        <taxon>Eukaryota</taxon>
        <taxon>Metazoa</taxon>
        <taxon>Spiralia</taxon>
        <taxon>Lophotrochozoa</taxon>
        <taxon>Mollusca</taxon>
        <taxon>Gastropoda</taxon>
        <taxon>Heterobranchia</taxon>
        <taxon>Euthyneura</taxon>
        <taxon>Panpulmonata</taxon>
        <taxon>Sacoglossa</taxon>
        <taxon>Placobranchoidea</taxon>
        <taxon>Plakobranchidae</taxon>
        <taxon>Elysia</taxon>
    </lineage>
</organism>
<evidence type="ECO:0000313" key="2">
    <source>
        <dbReference type="Proteomes" id="UP001283361"/>
    </source>
</evidence>
<gene>
    <name evidence="1" type="ORF">RRG08_022712</name>
</gene>
<comment type="caution">
    <text evidence="1">The sequence shown here is derived from an EMBL/GenBank/DDBJ whole genome shotgun (WGS) entry which is preliminary data.</text>
</comment>
<sequence>MFSVAIVSREFQGLIYSLLDLFHFIVSSPPLDIRFLSKCFSLFFVLMVPIWVSALENIGRGISASGNMSCLLLPPLSQSSTTGDLKQVKNVGRSAGNVAVGFEDVTVCLFQCLSKPLAEEKGTG</sequence>
<dbReference type="AlphaFoldDB" id="A0AAE0ZDZ2"/>
<keyword evidence="2" id="KW-1185">Reference proteome</keyword>
<protein>
    <submittedName>
        <fullName evidence="1">Uncharacterized protein</fullName>
    </submittedName>
</protein>
<evidence type="ECO:0000313" key="1">
    <source>
        <dbReference type="EMBL" id="KAK3767678.1"/>
    </source>
</evidence>
<accession>A0AAE0ZDZ2</accession>